<dbReference type="AlphaFoldDB" id="A0A0F7ICD7"/>
<evidence type="ECO:0000313" key="2">
    <source>
        <dbReference type="EMBL" id="AKG90515.1"/>
    </source>
</evidence>
<dbReference type="EMBL" id="KF439868">
    <property type="protein sequence ID" value="AKG90515.1"/>
    <property type="molecule type" value="Genomic_DNA"/>
</dbReference>
<geneLocation type="plasmid" evidence="1">
    <name>pVAPN2012</name>
</geneLocation>
<accession>A0A0F7ICD7</accession>
<gene>
    <name evidence="1" type="ORF">pVAPN2012_0560</name>
    <name evidence="2" type="ORF">pVAPN_0560</name>
</gene>
<protein>
    <submittedName>
        <fullName evidence="2">Uncharacterized protein</fullName>
    </submittedName>
</protein>
<reference evidence="2" key="1">
    <citation type="journal article" date="2015" name="Infect. Immun.">
        <title>An Invertron-Like Linear Plasmid Mediates Intracellular Survival and Virulence in Bovine Isolates of Rhodococcus equi.</title>
        <authorList>
            <person name="Valero-Rello A."/>
            <person name="Hapeshi A."/>
            <person name="Anastasi E."/>
            <person name="Alvarez S."/>
            <person name="Scortti M."/>
            <person name="Meijer W.G."/>
            <person name="MacArthur I."/>
            <person name="Vazquez-Boland J.A."/>
        </authorList>
    </citation>
    <scope>NUCLEOTIDE SEQUENCE</scope>
    <source>
        <strain evidence="2">PAM1571</strain>
        <strain evidence="1">PAM2012</strain>
        <plasmid evidence="2">pVAPN1571</plasmid>
        <plasmid evidence="1">pVAPN2012</plasmid>
    </source>
</reference>
<sequence>MSPRAHNPTARWTSCEKCGHRGYHTRGDAKAVRKRHHGEKGMSVFPCPHTEGLFHVGHRPEALTSGEIDRHLLRNQAVQALAGEW</sequence>
<keyword evidence="2" id="KW-0614">Plasmid</keyword>
<dbReference type="EMBL" id="KP851975">
    <property type="protein sequence ID" value="AKF16015.1"/>
    <property type="molecule type" value="Genomic_DNA"/>
</dbReference>
<name>A0A0F7ICD7_RHOHA</name>
<geneLocation type="plasmid" evidence="2">
    <name>pVAPN1571</name>
</geneLocation>
<organism evidence="2">
    <name type="scientific">Rhodococcus hoagii</name>
    <name type="common">Corynebacterium equii</name>
    <dbReference type="NCBI Taxonomy" id="43767"/>
    <lineage>
        <taxon>Bacteria</taxon>
        <taxon>Bacillati</taxon>
        <taxon>Actinomycetota</taxon>
        <taxon>Actinomycetes</taxon>
        <taxon>Mycobacteriales</taxon>
        <taxon>Nocardiaceae</taxon>
        <taxon>Prescottella</taxon>
    </lineage>
</organism>
<proteinExistence type="predicted"/>
<evidence type="ECO:0000313" key="1">
    <source>
        <dbReference type="EMBL" id="AKF16015.1"/>
    </source>
</evidence>